<dbReference type="PROSITE" id="PS51987">
    <property type="entry name" value="GS_CATALYTIC"/>
    <property type="match status" value="1"/>
</dbReference>
<keyword evidence="9" id="KW-1185">Reference proteome</keyword>
<dbReference type="GO" id="GO:0006576">
    <property type="term" value="P:biogenic amine metabolic process"/>
    <property type="evidence" value="ECO:0007669"/>
    <property type="project" value="UniProtKB-ARBA"/>
</dbReference>
<dbReference type="GO" id="GO:0004356">
    <property type="term" value="F:glutamine synthetase activity"/>
    <property type="evidence" value="ECO:0007669"/>
    <property type="project" value="InterPro"/>
</dbReference>
<dbReference type="AlphaFoldDB" id="A0A1Y1HNH5"/>
<dbReference type="Gene3D" id="3.10.20.70">
    <property type="entry name" value="Glutamine synthetase, N-terminal domain"/>
    <property type="match status" value="1"/>
</dbReference>
<dbReference type="FunFam" id="3.30.590.10:FF:000005">
    <property type="entry name" value="Probable glutamine synthetase"/>
    <property type="match status" value="1"/>
</dbReference>
<evidence type="ECO:0000256" key="6">
    <source>
        <dbReference type="RuleBase" id="RU000384"/>
    </source>
</evidence>
<dbReference type="SUPFAM" id="SSF54368">
    <property type="entry name" value="Glutamine synthetase, N-terminal domain"/>
    <property type="match status" value="1"/>
</dbReference>
<keyword evidence="2" id="KW-0436">Ligase</keyword>
<dbReference type="InterPro" id="IPR014746">
    <property type="entry name" value="Gln_synth/guanido_kin_cat_dom"/>
</dbReference>
<dbReference type="Proteomes" id="UP000054558">
    <property type="component" value="Unassembled WGS sequence"/>
</dbReference>
<dbReference type="GO" id="GO:0005524">
    <property type="term" value="F:ATP binding"/>
    <property type="evidence" value="ECO:0007669"/>
    <property type="project" value="UniProtKB-KW"/>
</dbReference>
<dbReference type="Gene3D" id="3.30.590.10">
    <property type="entry name" value="Glutamine synthetase/guanido kinase, catalytic domain"/>
    <property type="match status" value="1"/>
</dbReference>
<gene>
    <name evidence="8" type="ORF">KFL_000480350</name>
</gene>
<evidence type="ECO:0000256" key="2">
    <source>
        <dbReference type="ARBA" id="ARBA00022598"/>
    </source>
</evidence>
<evidence type="ECO:0000259" key="7">
    <source>
        <dbReference type="PROSITE" id="PS51987"/>
    </source>
</evidence>
<evidence type="ECO:0000256" key="3">
    <source>
        <dbReference type="ARBA" id="ARBA00022741"/>
    </source>
</evidence>
<reference evidence="8 9" key="1">
    <citation type="journal article" date="2014" name="Nat. Commun.">
        <title>Klebsormidium flaccidum genome reveals primary factors for plant terrestrial adaptation.</title>
        <authorList>
            <person name="Hori K."/>
            <person name="Maruyama F."/>
            <person name="Fujisawa T."/>
            <person name="Togashi T."/>
            <person name="Yamamoto N."/>
            <person name="Seo M."/>
            <person name="Sato S."/>
            <person name="Yamada T."/>
            <person name="Mori H."/>
            <person name="Tajima N."/>
            <person name="Moriyama T."/>
            <person name="Ikeuchi M."/>
            <person name="Watanabe M."/>
            <person name="Wada H."/>
            <person name="Kobayashi K."/>
            <person name="Saito M."/>
            <person name="Masuda T."/>
            <person name="Sasaki-Sekimoto Y."/>
            <person name="Mashiguchi K."/>
            <person name="Awai K."/>
            <person name="Shimojima M."/>
            <person name="Masuda S."/>
            <person name="Iwai M."/>
            <person name="Nobusawa T."/>
            <person name="Narise T."/>
            <person name="Kondo S."/>
            <person name="Saito H."/>
            <person name="Sato R."/>
            <person name="Murakawa M."/>
            <person name="Ihara Y."/>
            <person name="Oshima-Yamada Y."/>
            <person name="Ohtaka K."/>
            <person name="Satoh M."/>
            <person name="Sonobe K."/>
            <person name="Ishii M."/>
            <person name="Ohtani R."/>
            <person name="Kanamori-Sato M."/>
            <person name="Honoki R."/>
            <person name="Miyazaki D."/>
            <person name="Mochizuki H."/>
            <person name="Umetsu J."/>
            <person name="Higashi K."/>
            <person name="Shibata D."/>
            <person name="Kamiya Y."/>
            <person name="Sato N."/>
            <person name="Nakamura Y."/>
            <person name="Tabata S."/>
            <person name="Ida S."/>
            <person name="Kurokawa K."/>
            <person name="Ohta H."/>
        </authorList>
    </citation>
    <scope>NUCLEOTIDE SEQUENCE [LARGE SCALE GENOMIC DNA]</scope>
    <source>
        <strain evidence="8 9">NIES-2285</strain>
    </source>
</reference>
<protein>
    <submittedName>
        <fullName evidence="8">Glutamine synthetase</fullName>
    </submittedName>
</protein>
<feature type="domain" description="GS catalytic" evidence="7">
    <location>
        <begin position="117"/>
        <end position="454"/>
    </location>
</feature>
<evidence type="ECO:0000256" key="5">
    <source>
        <dbReference type="PROSITE-ProRule" id="PRU01331"/>
    </source>
</evidence>
<dbReference type="OrthoDB" id="77835at2759"/>
<dbReference type="STRING" id="105231.A0A1Y1HNH5"/>
<dbReference type="SMART" id="SM01230">
    <property type="entry name" value="Gln-synt_C"/>
    <property type="match status" value="1"/>
</dbReference>
<dbReference type="GO" id="GO:0006542">
    <property type="term" value="P:glutamine biosynthetic process"/>
    <property type="evidence" value="ECO:0007669"/>
    <property type="project" value="InterPro"/>
</dbReference>
<dbReference type="OMA" id="NIMTFRL"/>
<name>A0A1Y1HNH5_KLENI</name>
<sequence length="454" mass="51125">MLSVPDLEGKVKSGEIDTVIVGMTDMYGRMVGKRYDAEFFLEFAVKEGTHACSYLLATDMDMETVPGYKIANWATGYGDDHLQPDLRTLRTCSWLEKTALVLCDVQTESHELAGHAPRSILQRQVAEAKKLDCQPMAATEVEYYLYQDSFEDAYKKRYAGLSAVGWHREDYHILQGTREEFFNGTARRHLAASGVPVENSKGEFGLGQHELNVKYSDALDMADRHVVYKQCLKEVAESMGVSVTFMAKPHVDQAGSSCHVHMSLWRDGKNAFVGDKQLGPISNCSDEFKWFLGGWMKYTPELMVFYAPTVNSYKRFQSGSWAPTKIAWSKDNRTAPFRIVGSGKGLRIECRLPGADCNPYLGLAAGLASGLEGIRSKIEPPPPITGDVYTSESELLSIPQTLREAIDVFAKSEFAGKMLTETVREHYAHFYRTEQRAFDRAVTDWEKIRYFEQI</sequence>
<organism evidence="8 9">
    <name type="scientific">Klebsormidium nitens</name>
    <name type="common">Green alga</name>
    <name type="synonym">Ulothrix nitens</name>
    <dbReference type="NCBI Taxonomy" id="105231"/>
    <lineage>
        <taxon>Eukaryota</taxon>
        <taxon>Viridiplantae</taxon>
        <taxon>Streptophyta</taxon>
        <taxon>Klebsormidiophyceae</taxon>
        <taxon>Klebsormidiales</taxon>
        <taxon>Klebsormidiaceae</taxon>
        <taxon>Klebsormidium</taxon>
    </lineage>
</organism>
<dbReference type="PANTHER" id="PTHR43785">
    <property type="entry name" value="GAMMA-GLUTAMYLPUTRESCINE SYNTHETASE"/>
    <property type="match status" value="1"/>
</dbReference>
<evidence type="ECO:0000313" key="8">
    <source>
        <dbReference type="EMBL" id="GAQ80194.1"/>
    </source>
</evidence>
<keyword evidence="3" id="KW-0547">Nucleotide-binding</keyword>
<evidence type="ECO:0000313" key="9">
    <source>
        <dbReference type="Proteomes" id="UP000054558"/>
    </source>
</evidence>
<dbReference type="EMBL" id="DF236997">
    <property type="protein sequence ID" value="GAQ80194.1"/>
    <property type="molecule type" value="Genomic_DNA"/>
</dbReference>
<comment type="similarity">
    <text evidence="1 5 6">Belongs to the glutamine synthetase family.</text>
</comment>
<dbReference type="InterPro" id="IPR036651">
    <property type="entry name" value="Gln_synt_N_sf"/>
</dbReference>
<evidence type="ECO:0000256" key="4">
    <source>
        <dbReference type="ARBA" id="ARBA00022840"/>
    </source>
</evidence>
<dbReference type="Pfam" id="PF00120">
    <property type="entry name" value="Gln-synt_C"/>
    <property type="match status" value="1"/>
</dbReference>
<keyword evidence="4" id="KW-0067">ATP-binding</keyword>
<proteinExistence type="inferred from homology"/>
<accession>A0A1Y1HNH5</accession>
<dbReference type="SUPFAM" id="SSF55931">
    <property type="entry name" value="Glutamine synthetase/guanido kinase"/>
    <property type="match status" value="1"/>
</dbReference>
<dbReference type="PANTHER" id="PTHR43785:SF12">
    <property type="entry name" value="TYPE-1 GLUTAMINE SYNTHETASE 2"/>
    <property type="match status" value="1"/>
</dbReference>
<evidence type="ECO:0000256" key="1">
    <source>
        <dbReference type="ARBA" id="ARBA00009897"/>
    </source>
</evidence>
<dbReference type="InterPro" id="IPR008146">
    <property type="entry name" value="Gln_synth_cat_dom"/>
</dbReference>